<feature type="compositionally biased region" description="Basic and acidic residues" evidence="10">
    <location>
        <begin position="12"/>
        <end position="21"/>
    </location>
</feature>
<protein>
    <recommendedName>
        <fullName evidence="4 8">Glycylpeptide N-tetradecanoyltransferase</fullName>
        <ecNumber evidence="3 8">2.3.1.97</ecNumber>
    </recommendedName>
</protein>
<comment type="function">
    <text evidence="1 8">Adds a myristoyl group to the N-terminal glycine residue of certain cellular proteins.</text>
</comment>
<name>A0ABR4EHM4_9PEZI</name>
<keyword evidence="5 8" id="KW-0808">Transferase</keyword>
<keyword evidence="6 8" id="KW-0012">Acyltransferase</keyword>
<proteinExistence type="inferred from homology"/>
<evidence type="ECO:0000256" key="4">
    <source>
        <dbReference type="ARBA" id="ARBA00022240"/>
    </source>
</evidence>
<dbReference type="PANTHER" id="PTHR11377">
    <property type="entry name" value="N-MYRISTOYL TRANSFERASE"/>
    <property type="match status" value="1"/>
</dbReference>
<evidence type="ECO:0000259" key="12">
    <source>
        <dbReference type="Pfam" id="PF02799"/>
    </source>
</evidence>
<reference evidence="13 14" key="1">
    <citation type="submission" date="2024-03" db="EMBL/GenBank/DDBJ databases">
        <title>A high-quality draft genome sequence of Diaporthe vaccinii, a causative agent of upright dieback and viscid rot disease in cranberry plants.</title>
        <authorList>
            <person name="Sarrasin M."/>
            <person name="Lang B.F."/>
            <person name="Burger G."/>
        </authorList>
    </citation>
    <scope>NUCLEOTIDE SEQUENCE [LARGE SCALE GENOMIC DNA]</scope>
    <source>
        <strain evidence="13 14">IS7</strain>
    </source>
</reference>
<keyword evidence="14" id="KW-1185">Reference proteome</keyword>
<evidence type="ECO:0000256" key="6">
    <source>
        <dbReference type="ARBA" id="ARBA00023315"/>
    </source>
</evidence>
<evidence type="ECO:0000256" key="7">
    <source>
        <dbReference type="ARBA" id="ARBA00048276"/>
    </source>
</evidence>
<dbReference type="EC" id="2.3.1.97" evidence="3 8"/>
<dbReference type="InterPro" id="IPR000903">
    <property type="entry name" value="NMT"/>
</dbReference>
<dbReference type="EMBL" id="JBAWTH010000053">
    <property type="protein sequence ID" value="KAL2281942.1"/>
    <property type="molecule type" value="Genomic_DNA"/>
</dbReference>
<dbReference type="Pfam" id="PF01233">
    <property type="entry name" value="NMT"/>
    <property type="match status" value="1"/>
</dbReference>
<dbReference type="InterPro" id="IPR022678">
    <property type="entry name" value="NMT_CS"/>
</dbReference>
<evidence type="ECO:0000256" key="10">
    <source>
        <dbReference type="SAM" id="MobiDB-lite"/>
    </source>
</evidence>
<evidence type="ECO:0000256" key="5">
    <source>
        <dbReference type="ARBA" id="ARBA00022679"/>
    </source>
</evidence>
<evidence type="ECO:0000256" key="8">
    <source>
        <dbReference type="RuleBase" id="RU000586"/>
    </source>
</evidence>
<dbReference type="InterPro" id="IPR016181">
    <property type="entry name" value="Acyl_CoA_acyltransferase"/>
</dbReference>
<dbReference type="InterPro" id="IPR022677">
    <property type="entry name" value="NMT_C"/>
</dbReference>
<comment type="similarity">
    <text evidence="2 9">Belongs to the NMT family.</text>
</comment>
<dbReference type="PROSITE" id="PS00976">
    <property type="entry name" value="NMT_2"/>
    <property type="match status" value="1"/>
</dbReference>
<sequence>MSTHGMDPLGLDSEKPGKETLLDVSGVKTKGKEPAVEKGDENATQEASKGQSADVIAADTVPEQEFGIVSDAYEASSSGTAQETAALQRLKLGEAVTGHAASRKGGKDMAAYKFWSTQPHLSLEDIPTEPTPLAVAGFGWVTLDVSNDADVKDICELMNGHYVEDADETFRFNYGTGILKWYLTCPGWKRQWSAGIRAAQSRKLAAFISAVPVQLRVHKNILNAAEVNFICVHKKLRSKRLAPVLIKEITRLCNREQVWQAIYTASVVLPKPVSTCRYYHRALNWQKLYEVGFSHLPAGSKPQYQVHKYALPSHTSTRGWREMQVKDVGAVHQLLSRFLERYDIAPVYSREEIRHWLMPEMAEGDDQVVRAYVVEDGTGKTTDFISFFSLKSSIIGNPEHKVLRVAYLFYYASESALTTPPDRSAYKTRLNQLLGDTLIVVKRAKFDVFNALSLMDNALFLEQQKFGPGDGLSHYYLFNYRASPMREGIDEANQLDEQMLSGVGFVNLQVEPGSRRSWGSFTLAPFDDNI</sequence>
<feature type="domain" description="Glycylpeptide N-tetradecanoyltransferase N-terminal" evidence="11">
    <location>
        <begin position="121"/>
        <end position="276"/>
    </location>
</feature>
<dbReference type="PANTHER" id="PTHR11377:SF5">
    <property type="entry name" value="GLYCYLPEPTIDE N-TETRADECANOYLTRANSFERASE"/>
    <property type="match status" value="1"/>
</dbReference>
<dbReference type="SUPFAM" id="SSF55729">
    <property type="entry name" value="Acyl-CoA N-acyltransferases (Nat)"/>
    <property type="match status" value="2"/>
</dbReference>
<evidence type="ECO:0000256" key="9">
    <source>
        <dbReference type="RuleBase" id="RU004178"/>
    </source>
</evidence>
<evidence type="ECO:0000256" key="1">
    <source>
        <dbReference type="ARBA" id="ARBA00003900"/>
    </source>
</evidence>
<evidence type="ECO:0000313" key="14">
    <source>
        <dbReference type="Proteomes" id="UP001600888"/>
    </source>
</evidence>
<accession>A0ABR4EHM4</accession>
<feature type="compositionally biased region" description="Basic and acidic residues" evidence="10">
    <location>
        <begin position="30"/>
        <end position="41"/>
    </location>
</feature>
<organism evidence="13 14">
    <name type="scientific">Diaporthe vaccinii</name>
    <dbReference type="NCBI Taxonomy" id="105482"/>
    <lineage>
        <taxon>Eukaryota</taxon>
        <taxon>Fungi</taxon>
        <taxon>Dikarya</taxon>
        <taxon>Ascomycota</taxon>
        <taxon>Pezizomycotina</taxon>
        <taxon>Sordariomycetes</taxon>
        <taxon>Sordariomycetidae</taxon>
        <taxon>Diaporthales</taxon>
        <taxon>Diaporthaceae</taxon>
        <taxon>Diaporthe</taxon>
        <taxon>Diaporthe eres species complex</taxon>
    </lineage>
</organism>
<feature type="compositionally biased region" description="Polar residues" evidence="10">
    <location>
        <begin position="42"/>
        <end position="51"/>
    </location>
</feature>
<evidence type="ECO:0000259" key="11">
    <source>
        <dbReference type="Pfam" id="PF01233"/>
    </source>
</evidence>
<dbReference type="Gene3D" id="3.40.630.30">
    <property type="match status" value="2"/>
</dbReference>
<evidence type="ECO:0000313" key="13">
    <source>
        <dbReference type="EMBL" id="KAL2281942.1"/>
    </source>
</evidence>
<evidence type="ECO:0000256" key="2">
    <source>
        <dbReference type="ARBA" id="ARBA00009469"/>
    </source>
</evidence>
<dbReference type="Proteomes" id="UP001600888">
    <property type="component" value="Unassembled WGS sequence"/>
</dbReference>
<comment type="catalytic activity">
    <reaction evidence="7 8">
        <text>N-terminal glycyl-[protein] + tetradecanoyl-CoA = N-tetradecanoylglycyl-[protein] + CoA + H(+)</text>
        <dbReference type="Rhea" id="RHEA:15521"/>
        <dbReference type="Rhea" id="RHEA-COMP:12666"/>
        <dbReference type="Rhea" id="RHEA-COMP:12667"/>
        <dbReference type="ChEBI" id="CHEBI:15378"/>
        <dbReference type="ChEBI" id="CHEBI:57287"/>
        <dbReference type="ChEBI" id="CHEBI:57385"/>
        <dbReference type="ChEBI" id="CHEBI:64723"/>
        <dbReference type="ChEBI" id="CHEBI:133050"/>
        <dbReference type="EC" id="2.3.1.97"/>
    </reaction>
</comment>
<feature type="domain" description="Glycylpeptide N-tetradecanoyltransferase C-terminal" evidence="12">
    <location>
        <begin position="290"/>
        <end position="506"/>
    </location>
</feature>
<evidence type="ECO:0000256" key="3">
    <source>
        <dbReference type="ARBA" id="ARBA00012923"/>
    </source>
</evidence>
<feature type="region of interest" description="Disordered" evidence="10">
    <location>
        <begin position="1"/>
        <end position="53"/>
    </location>
</feature>
<comment type="caution">
    <text evidence="13">The sequence shown here is derived from an EMBL/GenBank/DDBJ whole genome shotgun (WGS) entry which is preliminary data.</text>
</comment>
<dbReference type="Pfam" id="PF02799">
    <property type="entry name" value="NMT_C"/>
    <property type="match status" value="1"/>
</dbReference>
<gene>
    <name evidence="13" type="ORF">FJTKL_11214</name>
</gene>
<dbReference type="InterPro" id="IPR022676">
    <property type="entry name" value="NMT_N"/>
</dbReference>